<dbReference type="Gene3D" id="1.20.1440.110">
    <property type="entry name" value="acylaminoacyl peptidase"/>
    <property type="match status" value="1"/>
</dbReference>
<comment type="caution">
    <text evidence="1">The sequence shown here is derived from an EMBL/GenBank/DDBJ whole genome shotgun (WGS) entry which is preliminary data.</text>
</comment>
<dbReference type="AlphaFoldDB" id="A0A0D7E9J4"/>
<evidence type="ECO:0000313" key="2">
    <source>
        <dbReference type="Proteomes" id="UP000032515"/>
    </source>
</evidence>
<dbReference type="SUPFAM" id="SSF53474">
    <property type="entry name" value="alpha/beta-Hydrolases"/>
    <property type="match status" value="1"/>
</dbReference>
<gene>
    <name evidence="1" type="ORF">OO17_24980</name>
</gene>
<organism evidence="1 2">
    <name type="scientific">Rhodopseudomonas palustris</name>
    <dbReference type="NCBI Taxonomy" id="1076"/>
    <lineage>
        <taxon>Bacteria</taxon>
        <taxon>Pseudomonadati</taxon>
        <taxon>Pseudomonadota</taxon>
        <taxon>Alphaproteobacteria</taxon>
        <taxon>Hyphomicrobiales</taxon>
        <taxon>Nitrobacteraceae</taxon>
        <taxon>Rhodopseudomonas</taxon>
    </lineage>
</organism>
<name>A0A0D7E9J4_RHOPL</name>
<dbReference type="InterPro" id="IPR029058">
    <property type="entry name" value="AB_hydrolase_fold"/>
</dbReference>
<dbReference type="Proteomes" id="UP000032515">
    <property type="component" value="Unassembled WGS sequence"/>
</dbReference>
<dbReference type="PATRIC" id="fig|1076.23.peg.6137"/>
<evidence type="ECO:0000313" key="1">
    <source>
        <dbReference type="EMBL" id="KIZ36207.1"/>
    </source>
</evidence>
<proteinExistence type="predicted"/>
<reference evidence="1 2" key="1">
    <citation type="submission" date="2014-11" db="EMBL/GenBank/DDBJ databases">
        <title>Genomics and ecophysiology of heterotrophic nitrogen fixing bacteria isolated from estuarine surface water.</title>
        <authorList>
            <person name="Bentzon-Tilia M."/>
            <person name="Severin I."/>
            <person name="Hansen L.H."/>
            <person name="Riemann L."/>
        </authorList>
    </citation>
    <scope>NUCLEOTIDE SEQUENCE [LARGE SCALE GENOMIC DNA]</scope>
    <source>
        <strain evidence="1 2">BAL398</strain>
    </source>
</reference>
<sequence length="383" mass="41253">MILSSHSDLLRGWVDWPDNEAYATELGRLLAVAQEGGATIAECLAAASRLDVADPASWRGEWSRLADANRRRAEQAFGAGHIATARNCWLRSANYYLAASIAQPADVEPADIQHADVAGEDLSLVRRCVEKYLANLRPRGEVVVVPWLDGHSLDGYLSFPVASDSAPVPAVICIGESGRRKHELFFAMARHARDRGMALLCVDVGYDAALVESGVRATRPETSVAALVDYLMEREDIDGDRIAVIGDGAASSWVTRGVAFDRRLAAAVCDGGLEELWQSDAAAGHGGFPAMIRPVPLARKTGCPVLVVIDEFGWLDPQWAGKLLAHDDAAPSNLSLKVFEAAETGASHASADNPTLANEFIFDWIGRQMAARLVAGNRQFSPR</sequence>
<evidence type="ECO:0008006" key="3">
    <source>
        <dbReference type="Google" id="ProtNLM"/>
    </source>
</evidence>
<accession>A0A0D7E9J4</accession>
<dbReference type="Gene3D" id="3.40.50.1820">
    <property type="entry name" value="alpha/beta hydrolase"/>
    <property type="match status" value="1"/>
</dbReference>
<dbReference type="EMBL" id="JXXE01000590">
    <property type="protein sequence ID" value="KIZ36207.1"/>
    <property type="molecule type" value="Genomic_DNA"/>
</dbReference>
<protein>
    <recommendedName>
        <fullName evidence="3">Dienelactone hydrolase</fullName>
    </recommendedName>
</protein>